<dbReference type="GO" id="GO:0016579">
    <property type="term" value="P:protein deubiquitination"/>
    <property type="evidence" value="ECO:0007669"/>
    <property type="project" value="TreeGrafter"/>
</dbReference>
<feature type="domain" description="PPPDE" evidence="5">
    <location>
        <begin position="2"/>
        <end position="140"/>
    </location>
</feature>
<dbReference type="PANTHER" id="PTHR12378:SF80">
    <property type="entry name" value="IP06716P-RELATED"/>
    <property type="match status" value="1"/>
</dbReference>
<sequence length="198" mass="21636">MAPVVLNIYDLAPQNNWTYWCGVGIFHSGVEVHGVEYAYGGHDYDYSGIFATNPRDAPGQVIFRESIPMGETDMSQQDIHRLVQRMGNDYKGNSYHLLQRNCNHFASDFCQQLVGKEAPSWINRLAGIAVMFHCLFPPSWVPPLQTPSAVPTLGNAAGGSSGRDEGKLLLAPGGQRSDVYGERLQPSAVLPSASGTRI</sequence>
<accession>A0A9W6BH70</accession>
<evidence type="ECO:0000256" key="4">
    <source>
        <dbReference type="SAM" id="MobiDB-lite"/>
    </source>
</evidence>
<dbReference type="InterPro" id="IPR008580">
    <property type="entry name" value="PPPDE_dom"/>
</dbReference>
<organism evidence="6 7">
    <name type="scientific">Pleodorina starrii</name>
    <dbReference type="NCBI Taxonomy" id="330485"/>
    <lineage>
        <taxon>Eukaryota</taxon>
        <taxon>Viridiplantae</taxon>
        <taxon>Chlorophyta</taxon>
        <taxon>core chlorophytes</taxon>
        <taxon>Chlorophyceae</taxon>
        <taxon>CS clade</taxon>
        <taxon>Chlamydomonadales</taxon>
        <taxon>Volvocaceae</taxon>
        <taxon>Pleodorina</taxon>
    </lineage>
</organism>
<dbReference type="PROSITE" id="PS51858">
    <property type="entry name" value="PPPDE"/>
    <property type="match status" value="1"/>
</dbReference>
<dbReference type="EMBL" id="BRXU01000004">
    <property type="protein sequence ID" value="GLC51728.1"/>
    <property type="molecule type" value="Genomic_DNA"/>
</dbReference>
<protein>
    <recommendedName>
        <fullName evidence="5">PPPDE domain-containing protein</fullName>
    </recommendedName>
</protein>
<comment type="caution">
    <text evidence="6">The sequence shown here is derived from an EMBL/GenBank/DDBJ whole genome shotgun (WGS) entry which is preliminary data.</text>
</comment>
<dbReference type="PANTHER" id="PTHR12378">
    <property type="entry name" value="DESUMOYLATING ISOPEPTIDASE"/>
    <property type="match status" value="1"/>
</dbReference>
<dbReference type="Proteomes" id="UP001165080">
    <property type="component" value="Unassembled WGS sequence"/>
</dbReference>
<gene>
    <name evidence="6" type="primary">PLEST005032</name>
    <name evidence="6" type="ORF">PLESTB_000533500</name>
</gene>
<dbReference type="InterPro" id="IPR042266">
    <property type="entry name" value="PPPDE_sf"/>
</dbReference>
<evidence type="ECO:0000313" key="7">
    <source>
        <dbReference type="Proteomes" id="UP001165080"/>
    </source>
</evidence>
<dbReference type="SMART" id="SM01179">
    <property type="entry name" value="DUF862"/>
    <property type="match status" value="1"/>
</dbReference>
<feature type="region of interest" description="Disordered" evidence="4">
    <location>
        <begin position="152"/>
        <end position="172"/>
    </location>
</feature>
<dbReference type="OrthoDB" id="412286at2759"/>
<evidence type="ECO:0000313" key="6">
    <source>
        <dbReference type="EMBL" id="GLC51728.1"/>
    </source>
</evidence>
<evidence type="ECO:0000256" key="1">
    <source>
        <dbReference type="ARBA" id="ARBA00008140"/>
    </source>
</evidence>
<dbReference type="GO" id="GO:0101005">
    <property type="term" value="F:deubiquitinase activity"/>
    <property type="evidence" value="ECO:0007669"/>
    <property type="project" value="TreeGrafter"/>
</dbReference>
<dbReference type="Pfam" id="PF05903">
    <property type="entry name" value="Peptidase_C97"/>
    <property type="match status" value="1"/>
</dbReference>
<reference evidence="6 7" key="1">
    <citation type="journal article" date="2023" name="Commun. Biol.">
        <title>Reorganization of the ancestral sex-determining regions during the evolution of trioecy in Pleodorina starrii.</title>
        <authorList>
            <person name="Takahashi K."/>
            <person name="Suzuki S."/>
            <person name="Kawai-Toyooka H."/>
            <person name="Yamamoto K."/>
            <person name="Hamaji T."/>
            <person name="Ootsuki R."/>
            <person name="Yamaguchi H."/>
            <person name="Kawachi M."/>
            <person name="Higashiyama T."/>
            <person name="Nozaki H."/>
        </authorList>
    </citation>
    <scope>NUCLEOTIDE SEQUENCE [LARGE SCALE GENOMIC DNA]</scope>
    <source>
        <strain evidence="6 7">NIES-4479</strain>
    </source>
</reference>
<dbReference type="GO" id="GO:0006508">
    <property type="term" value="P:proteolysis"/>
    <property type="evidence" value="ECO:0007669"/>
    <property type="project" value="UniProtKB-KW"/>
</dbReference>
<evidence type="ECO:0000256" key="3">
    <source>
        <dbReference type="ARBA" id="ARBA00022801"/>
    </source>
</evidence>
<name>A0A9W6BH70_9CHLO</name>
<proteinExistence type="inferred from homology"/>
<dbReference type="AlphaFoldDB" id="A0A9W6BH70"/>
<keyword evidence="3" id="KW-0378">Hydrolase</keyword>
<keyword evidence="2" id="KW-0645">Protease</keyword>
<dbReference type="Gene3D" id="3.90.1720.30">
    <property type="entry name" value="PPPDE domains"/>
    <property type="match status" value="1"/>
</dbReference>
<keyword evidence="7" id="KW-1185">Reference proteome</keyword>
<evidence type="ECO:0000256" key="2">
    <source>
        <dbReference type="ARBA" id="ARBA00022670"/>
    </source>
</evidence>
<evidence type="ECO:0000259" key="5">
    <source>
        <dbReference type="PROSITE" id="PS51858"/>
    </source>
</evidence>
<comment type="similarity">
    <text evidence="1">Belongs to the DeSI family.</text>
</comment>